<proteinExistence type="predicted"/>
<sequence length="59" mass="6662">MREMFLLARETGVAVTHNVAEFFRQLHRVGVLSETELKEAEAYIKGRPGSWDPQTATGE</sequence>
<dbReference type="AlphaFoldDB" id="A0A2T6AVQ8"/>
<dbReference type="EMBL" id="QBKR01000049">
    <property type="protein sequence ID" value="PTX47836.1"/>
    <property type="molecule type" value="Genomic_DNA"/>
</dbReference>
<dbReference type="Proteomes" id="UP000244240">
    <property type="component" value="Unassembled WGS sequence"/>
</dbReference>
<dbReference type="RefSeq" id="WP_108026751.1">
    <property type="nucleotide sequence ID" value="NZ_QBKR01000049.1"/>
</dbReference>
<accession>A0A2T6AVQ8</accession>
<evidence type="ECO:0000313" key="2">
    <source>
        <dbReference type="Proteomes" id="UP000244240"/>
    </source>
</evidence>
<name>A0A2T6AVQ8_9BACL</name>
<evidence type="ECO:0000313" key="1">
    <source>
        <dbReference type="EMBL" id="PTX47836.1"/>
    </source>
</evidence>
<organism evidence="1 2">
    <name type="scientific">Melghirimyces profundicolus</name>
    <dbReference type="NCBI Taxonomy" id="1242148"/>
    <lineage>
        <taxon>Bacteria</taxon>
        <taxon>Bacillati</taxon>
        <taxon>Bacillota</taxon>
        <taxon>Bacilli</taxon>
        <taxon>Bacillales</taxon>
        <taxon>Thermoactinomycetaceae</taxon>
        <taxon>Melghirimyces</taxon>
    </lineage>
</organism>
<comment type="caution">
    <text evidence="1">The sequence shown here is derived from an EMBL/GenBank/DDBJ whole genome shotgun (WGS) entry which is preliminary data.</text>
</comment>
<gene>
    <name evidence="1" type="ORF">C8P63_1491</name>
</gene>
<protein>
    <submittedName>
        <fullName evidence="1">Uncharacterized protein</fullName>
    </submittedName>
</protein>
<keyword evidence="2" id="KW-1185">Reference proteome</keyword>
<reference evidence="1 2" key="1">
    <citation type="submission" date="2018-04" db="EMBL/GenBank/DDBJ databases">
        <title>Genomic Encyclopedia of Archaeal and Bacterial Type Strains, Phase II (KMG-II): from individual species to whole genera.</title>
        <authorList>
            <person name="Goeker M."/>
        </authorList>
    </citation>
    <scope>NUCLEOTIDE SEQUENCE [LARGE SCALE GENOMIC DNA]</scope>
    <source>
        <strain evidence="1 2">DSM 45787</strain>
    </source>
</reference>